<evidence type="ECO:0000256" key="2">
    <source>
        <dbReference type="ARBA" id="ARBA00002901"/>
    </source>
</evidence>
<evidence type="ECO:0000256" key="7">
    <source>
        <dbReference type="ARBA" id="ARBA00022723"/>
    </source>
</evidence>
<feature type="domain" description="MoaB/Mog" evidence="12">
    <location>
        <begin position="184"/>
        <end position="321"/>
    </location>
</feature>
<dbReference type="InterPro" id="IPR036135">
    <property type="entry name" value="MoeA_linker/N_sf"/>
</dbReference>
<comment type="catalytic activity">
    <reaction evidence="10">
        <text>adenylyl-molybdopterin + molybdate = Mo-molybdopterin + AMP + H(+)</text>
        <dbReference type="Rhea" id="RHEA:35047"/>
        <dbReference type="ChEBI" id="CHEBI:15378"/>
        <dbReference type="ChEBI" id="CHEBI:36264"/>
        <dbReference type="ChEBI" id="CHEBI:62727"/>
        <dbReference type="ChEBI" id="CHEBI:71302"/>
        <dbReference type="ChEBI" id="CHEBI:456215"/>
        <dbReference type="EC" id="2.10.1.1"/>
    </reaction>
</comment>
<dbReference type="PANTHER" id="PTHR10192">
    <property type="entry name" value="MOLYBDOPTERIN BIOSYNTHESIS PROTEIN"/>
    <property type="match status" value="1"/>
</dbReference>
<evidence type="ECO:0000256" key="6">
    <source>
        <dbReference type="ARBA" id="ARBA00022679"/>
    </source>
</evidence>
<dbReference type="GO" id="GO:0005829">
    <property type="term" value="C:cytosol"/>
    <property type="evidence" value="ECO:0007669"/>
    <property type="project" value="TreeGrafter"/>
</dbReference>
<dbReference type="Pfam" id="PF00994">
    <property type="entry name" value="MoCF_biosynth"/>
    <property type="match status" value="1"/>
</dbReference>
<evidence type="ECO:0000259" key="12">
    <source>
        <dbReference type="SMART" id="SM00852"/>
    </source>
</evidence>
<dbReference type="InterPro" id="IPR001453">
    <property type="entry name" value="MoaB/Mog_dom"/>
</dbReference>
<dbReference type="EMBL" id="SHAG01000002">
    <property type="protein sequence ID" value="RZO77470.1"/>
    <property type="molecule type" value="Genomic_DNA"/>
</dbReference>
<evidence type="ECO:0000256" key="1">
    <source>
        <dbReference type="ARBA" id="ARBA00001946"/>
    </source>
</evidence>
<dbReference type="Gene3D" id="3.90.105.10">
    <property type="entry name" value="Molybdopterin biosynthesis moea protein, domain 2"/>
    <property type="match status" value="1"/>
</dbReference>
<dbReference type="SMART" id="SM00852">
    <property type="entry name" value="MoCF_biosynth"/>
    <property type="match status" value="1"/>
</dbReference>
<dbReference type="SUPFAM" id="SSF63867">
    <property type="entry name" value="MoeA C-terminal domain-like"/>
    <property type="match status" value="1"/>
</dbReference>
<dbReference type="Pfam" id="PF03454">
    <property type="entry name" value="MoeA_C"/>
    <property type="match status" value="1"/>
</dbReference>
<evidence type="ECO:0000256" key="5">
    <source>
        <dbReference type="ARBA" id="ARBA00022505"/>
    </source>
</evidence>
<reference evidence="13 14" key="1">
    <citation type="submission" date="2019-02" db="EMBL/GenBank/DDBJ databases">
        <title>Prokaryotic population dynamics and viral predation in marine succession experiment using metagenomics: the confinement effect.</title>
        <authorList>
            <person name="Haro-Moreno J.M."/>
            <person name="Rodriguez-Valera F."/>
            <person name="Lopez-Perez M."/>
        </authorList>
    </citation>
    <scope>NUCLEOTIDE SEQUENCE [LARGE SCALE GENOMIC DNA]</scope>
    <source>
        <strain evidence="13">MED-G157</strain>
    </source>
</reference>
<dbReference type="SUPFAM" id="SSF63882">
    <property type="entry name" value="MoeA N-terminal region -like"/>
    <property type="match status" value="1"/>
</dbReference>
<keyword evidence="6 11" id="KW-0808">Transferase</keyword>
<dbReference type="GO" id="GO:0006777">
    <property type="term" value="P:Mo-molybdopterin cofactor biosynthetic process"/>
    <property type="evidence" value="ECO:0007669"/>
    <property type="project" value="UniProtKB-UniRule"/>
</dbReference>
<gene>
    <name evidence="13" type="ORF">EVA68_01055</name>
</gene>
<dbReference type="FunFam" id="3.40.980.10:FF:000004">
    <property type="entry name" value="Molybdopterin molybdenumtransferase"/>
    <property type="match status" value="1"/>
</dbReference>
<dbReference type="InterPro" id="IPR038987">
    <property type="entry name" value="MoeA-like"/>
</dbReference>
<evidence type="ECO:0000256" key="9">
    <source>
        <dbReference type="ARBA" id="ARBA00023150"/>
    </source>
</evidence>
<dbReference type="NCBIfam" id="TIGR00177">
    <property type="entry name" value="molyb_syn"/>
    <property type="match status" value="1"/>
</dbReference>
<evidence type="ECO:0000256" key="11">
    <source>
        <dbReference type="RuleBase" id="RU365090"/>
    </source>
</evidence>
<dbReference type="EC" id="2.10.1.1" evidence="11"/>
<dbReference type="GO" id="GO:0061599">
    <property type="term" value="F:molybdopterin molybdotransferase activity"/>
    <property type="evidence" value="ECO:0007669"/>
    <property type="project" value="UniProtKB-UniRule"/>
</dbReference>
<keyword evidence="7 11" id="KW-0479">Metal-binding</keyword>
<dbReference type="CDD" id="cd00887">
    <property type="entry name" value="MoeA"/>
    <property type="match status" value="1"/>
</dbReference>
<evidence type="ECO:0000313" key="13">
    <source>
        <dbReference type="EMBL" id="RZO77470.1"/>
    </source>
</evidence>
<sequence>MSKPLETAYYLSEVNSVIEELLGLVNPTGNHLTVDLDESSGKYLARDVRSQVFLPPVASSAMDGYAVCAESITLGQSYEVSDRIAAGSVGQPLVPGTLAKIFTGAPIPQGSDSVVIQEDTSSNGDLVKINKRPSLGENVRPQGQDINKGQIIFSEGHRLAPKDLGLIASVGLSKIDIFQPLEIAIISTGNELIEPPYGLGPGKIYNGNRYTLAALLQELGMKVIDIGIVEDDFDATCIALAKAADQSDCVLCTGGVSVGEEDHVRAAVESLGSLDIWQLAIKPGKPLAFGSVNGKPFFGLPGNPVSTFVTFLMITRPYLIALQGGAKPLPIYYYGLSDFEFQSGRRREYLRVRLTVKSTGEVWLSKYSNQSSGIMSSVTWADALAEVDIGQQIRFGDKIKYYLI</sequence>
<dbReference type="InterPro" id="IPR036425">
    <property type="entry name" value="MoaB/Mog-like_dom_sf"/>
</dbReference>
<dbReference type="Gene3D" id="3.40.980.10">
    <property type="entry name" value="MoaB/Mog-like domain"/>
    <property type="match status" value="1"/>
</dbReference>
<evidence type="ECO:0000256" key="3">
    <source>
        <dbReference type="ARBA" id="ARBA00005046"/>
    </source>
</evidence>
<comment type="pathway">
    <text evidence="3 11">Cofactor biosynthesis; molybdopterin biosynthesis.</text>
</comment>
<proteinExistence type="inferred from homology"/>
<evidence type="ECO:0000256" key="8">
    <source>
        <dbReference type="ARBA" id="ARBA00022842"/>
    </source>
</evidence>
<dbReference type="AlphaFoldDB" id="A0A520S4U4"/>
<dbReference type="GO" id="GO:0046872">
    <property type="term" value="F:metal ion binding"/>
    <property type="evidence" value="ECO:0007669"/>
    <property type="project" value="UniProtKB-UniRule"/>
</dbReference>
<dbReference type="SUPFAM" id="SSF53218">
    <property type="entry name" value="Molybdenum cofactor biosynthesis proteins"/>
    <property type="match status" value="1"/>
</dbReference>
<dbReference type="Gene3D" id="2.40.340.10">
    <property type="entry name" value="MoeA, C-terminal, domain IV"/>
    <property type="match status" value="1"/>
</dbReference>
<dbReference type="Pfam" id="PF03453">
    <property type="entry name" value="MoeA_N"/>
    <property type="match status" value="1"/>
</dbReference>
<dbReference type="Gene3D" id="2.170.190.11">
    <property type="entry name" value="Molybdopterin biosynthesis moea protein, domain 3"/>
    <property type="match status" value="1"/>
</dbReference>
<comment type="cofactor">
    <cofactor evidence="1 11">
        <name>Mg(2+)</name>
        <dbReference type="ChEBI" id="CHEBI:18420"/>
    </cofactor>
</comment>
<evidence type="ECO:0000256" key="10">
    <source>
        <dbReference type="ARBA" id="ARBA00047317"/>
    </source>
</evidence>
<keyword evidence="5 11" id="KW-0500">Molybdenum</keyword>
<dbReference type="InterPro" id="IPR005111">
    <property type="entry name" value="MoeA_C_domain_IV"/>
</dbReference>
<evidence type="ECO:0000313" key="14">
    <source>
        <dbReference type="Proteomes" id="UP000316199"/>
    </source>
</evidence>
<dbReference type="InterPro" id="IPR008284">
    <property type="entry name" value="MoCF_biosynth_CS"/>
</dbReference>
<dbReference type="NCBIfam" id="NF045515">
    <property type="entry name" value="Glp_gephyrin"/>
    <property type="match status" value="1"/>
</dbReference>
<evidence type="ECO:0000256" key="4">
    <source>
        <dbReference type="ARBA" id="ARBA00010763"/>
    </source>
</evidence>
<keyword evidence="9 11" id="KW-0501">Molybdenum cofactor biosynthesis</keyword>
<dbReference type="InterPro" id="IPR005110">
    <property type="entry name" value="MoeA_linker/N"/>
</dbReference>
<organism evidence="13 14">
    <name type="scientific">OM182 bacterium</name>
    <dbReference type="NCBI Taxonomy" id="2510334"/>
    <lineage>
        <taxon>Bacteria</taxon>
        <taxon>Pseudomonadati</taxon>
        <taxon>Pseudomonadota</taxon>
        <taxon>Gammaproteobacteria</taxon>
        <taxon>OMG group</taxon>
        <taxon>OM182 clade</taxon>
    </lineage>
</organism>
<comment type="similarity">
    <text evidence="4 11">Belongs to the MoeA family.</text>
</comment>
<dbReference type="PANTHER" id="PTHR10192:SF5">
    <property type="entry name" value="GEPHYRIN"/>
    <property type="match status" value="1"/>
</dbReference>
<dbReference type="PROSITE" id="PS01079">
    <property type="entry name" value="MOCF_BIOSYNTHESIS_2"/>
    <property type="match status" value="1"/>
</dbReference>
<dbReference type="UniPathway" id="UPA00344"/>
<comment type="function">
    <text evidence="2 11">Catalyzes the insertion of molybdate into adenylated molybdopterin with the concomitant release of AMP.</text>
</comment>
<comment type="caution">
    <text evidence="13">The sequence shown here is derived from an EMBL/GenBank/DDBJ whole genome shotgun (WGS) entry which is preliminary data.</text>
</comment>
<protein>
    <recommendedName>
        <fullName evidence="11">Molybdopterin molybdenumtransferase</fullName>
        <ecNumber evidence="11">2.10.1.1</ecNumber>
    </recommendedName>
</protein>
<name>A0A520S4U4_9GAMM</name>
<accession>A0A520S4U4</accession>
<dbReference type="Proteomes" id="UP000316199">
    <property type="component" value="Unassembled WGS sequence"/>
</dbReference>
<keyword evidence="8 11" id="KW-0460">Magnesium</keyword>
<dbReference type="InterPro" id="IPR036688">
    <property type="entry name" value="MoeA_C_domain_IV_sf"/>
</dbReference>